<evidence type="ECO:0000313" key="2">
    <source>
        <dbReference type="EMBL" id="ACM05422.1"/>
    </source>
</evidence>
<protein>
    <submittedName>
        <fullName evidence="2">Uncharacterized protein</fullName>
    </submittedName>
</protein>
<accession>B9KYM9</accession>
<reference evidence="2 3" key="1">
    <citation type="journal article" date="2009" name="PLoS ONE">
        <title>Complete genome sequence of the aerobic CO-oxidizing thermophile Thermomicrobium roseum.</title>
        <authorList>
            <person name="Wu D."/>
            <person name="Raymond J."/>
            <person name="Wu M."/>
            <person name="Chatterji S."/>
            <person name="Ren Q."/>
            <person name="Graham J.E."/>
            <person name="Bryant D.A."/>
            <person name="Robb F."/>
            <person name="Colman A."/>
            <person name="Tallon L.J."/>
            <person name="Badger J.H."/>
            <person name="Madupu R."/>
            <person name="Ward N.L."/>
            <person name="Eisen J.A."/>
        </authorList>
    </citation>
    <scope>NUCLEOTIDE SEQUENCE [LARGE SCALE GENOMIC DNA]</scope>
    <source>
        <strain evidence="3">ATCC 27502 / DSM 5159 / P-2</strain>
    </source>
</reference>
<dbReference type="HOGENOM" id="CLU_3297871_0_0_0"/>
<dbReference type="Proteomes" id="UP000000447">
    <property type="component" value="Chromosome"/>
</dbReference>
<dbReference type="EMBL" id="CP001275">
    <property type="protein sequence ID" value="ACM05422.1"/>
    <property type="molecule type" value="Genomic_DNA"/>
</dbReference>
<dbReference type="KEGG" id="tro:trd_0576"/>
<dbReference type="AlphaFoldDB" id="B9KYM9"/>
<name>B9KYM9_THERP</name>
<evidence type="ECO:0000256" key="1">
    <source>
        <dbReference type="SAM" id="MobiDB-lite"/>
    </source>
</evidence>
<sequence length="40" mass="4531">MDGDRHGVSPSLMRASVRERHAEMRRHDSLARNGRSGRGE</sequence>
<keyword evidence="3" id="KW-1185">Reference proteome</keyword>
<feature type="compositionally biased region" description="Basic and acidic residues" evidence="1">
    <location>
        <begin position="16"/>
        <end position="30"/>
    </location>
</feature>
<proteinExistence type="predicted"/>
<gene>
    <name evidence="2" type="ordered locus">trd_0576</name>
</gene>
<evidence type="ECO:0000313" key="3">
    <source>
        <dbReference type="Proteomes" id="UP000000447"/>
    </source>
</evidence>
<organism evidence="2 3">
    <name type="scientific">Thermomicrobium roseum (strain ATCC 27502 / DSM 5159 / P-2)</name>
    <dbReference type="NCBI Taxonomy" id="309801"/>
    <lineage>
        <taxon>Bacteria</taxon>
        <taxon>Pseudomonadati</taxon>
        <taxon>Thermomicrobiota</taxon>
        <taxon>Thermomicrobia</taxon>
        <taxon>Thermomicrobiales</taxon>
        <taxon>Thermomicrobiaceae</taxon>
        <taxon>Thermomicrobium</taxon>
    </lineage>
</organism>
<feature type="region of interest" description="Disordered" evidence="1">
    <location>
        <begin position="1"/>
        <end position="40"/>
    </location>
</feature>